<evidence type="ECO:0000256" key="4">
    <source>
        <dbReference type="ARBA" id="ARBA00022598"/>
    </source>
</evidence>
<protein>
    <submittedName>
        <fullName evidence="13">Tubulin tyrosine ligase</fullName>
    </submittedName>
</protein>
<reference evidence="14" key="2">
    <citation type="submission" date="2020-12" db="EMBL/GenBank/DDBJ databases">
        <title>New Spironucleus salmonicida genome in near-complete chromosomes.</title>
        <authorList>
            <person name="Xu F."/>
            <person name="Kurt Z."/>
            <person name="Jimenez-Gonzalez A."/>
            <person name="Astvaldsson A."/>
            <person name="Andersson J.O."/>
            <person name="Svard S.G."/>
        </authorList>
    </citation>
    <scope>NUCLEOTIDE SEQUENCE</scope>
    <source>
        <strain evidence="14">ATCC 50377</strain>
    </source>
</reference>
<evidence type="ECO:0000313" key="14">
    <source>
        <dbReference type="EMBL" id="KAH0570419.1"/>
    </source>
</evidence>
<keyword evidence="15" id="KW-1185">Reference proteome</keyword>
<keyword evidence="5" id="KW-0493">Microtubule</keyword>
<evidence type="ECO:0000256" key="11">
    <source>
        <dbReference type="PROSITE-ProRule" id="PRU00409"/>
    </source>
</evidence>
<dbReference type="GO" id="GO:0070740">
    <property type="term" value="F:tubulin-glutamic acid ligase activity"/>
    <property type="evidence" value="ECO:0007669"/>
    <property type="project" value="TreeGrafter"/>
</dbReference>
<evidence type="ECO:0000256" key="5">
    <source>
        <dbReference type="ARBA" id="ARBA00022701"/>
    </source>
</evidence>
<evidence type="ECO:0000256" key="1">
    <source>
        <dbReference type="ARBA" id="ARBA00004120"/>
    </source>
</evidence>
<name>V6LY70_9EUKA</name>
<dbReference type="InterPro" id="IPR011761">
    <property type="entry name" value="ATP-grasp"/>
</dbReference>
<comment type="similarity">
    <text evidence="2">Belongs to the tubulin polyglutamylase family.</text>
</comment>
<keyword evidence="4 13" id="KW-0436">Ligase</keyword>
<organism evidence="13">
    <name type="scientific">Spironucleus salmonicida</name>
    <dbReference type="NCBI Taxonomy" id="348837"/>
    <lineage>
        <taxon>Eukaryota</taxon>
        <taxon>Metamonada</taxon>
        <taxon>Diplomonadida</taxon>
        <taxon>Hexamitidae</taxon>
        <taxon>Hexamitinae</taxon>
        <taxon>Spironucleus</taxon>
    </lineage>
</organism>
<reference evidence="13 14" key="1">
    <citation type="journal article" date="2014" name="PLoS Genet.">
        <title>The Genome of Spironucleus salmonicida Highlights a Fish Pathogen Adapted to Fluctuating Environments.</title>
        <authorList>
            <person name="Xu F."/>
            <person name="Jerlstrom-Hultqvist J."/>
            <person name="Einarsson E."/>
            <person name="Astvaldsson A."/>
            <person name="Svard S.G."/>
            <person name="Andersson J.O."/>
        </authorList>
    </citation>
    <scope>NUCLEOTIDE SEQUENCE</scope>
    <source>
        <strain evidence="14">ATCC 50377</strain>
    </source>
</reference>
<dbReference type="SUPFAM" id="SSF56059">
    <property type="entry name" value="Glutathione synthetase ATP-binding domain-like"/>
    <property type="match status" value="1"/>
</dbReference>
<keyword evidence="6 11" id="KW-0547">Nucleotide-binding</keyword>
<evidence type="ECO:0000256" key="10">
    <source>
        <dbReference type="ARBA" id="ARBA00023273"/>
    </source>
</evidence>
<evidence type="ECO:0000256" key="7">
    <source>
        <dbReference type="ARBA" id="ARBA00022840"/>
    </source>
</evidence>
<dbReference type="GO" id="GO:0005524">
    <property type="term" value="F:ATP binding"/>
    <property type="evidence" value="ECO:0007669"/>
    <property type="project" value="UniProtKB-UniRule"/>
</dbReference>
<evidence type="ECO:0000259" key="12">
    <source>
        <dbReference type="PROSITE" id="PS50975"/>
    </source>
</evidence>
<dbReference type="OrthoDB" id="202825at2759"/>
<evidence type="ECO:0000313" key="13">
    <source>
        <dbReference type="EMBL" id="EST49173.1"/>
    </source>
</evidence>
<dbReference type="PROSITE" id="PS50975">
    <property type="entry name" value="ATP_GRASP"/>
    <property type="match status" value="1"/>
</dbReference>
<dbReference type="Proteomes" id="UP000018208">
    <property type="component" value="Unassembled WGS sequence"/>
</dbReference>
<evidence type="ECO:0000256" key="9">
    <source>
        <dbReference type="ARBA" id="ARBA00023212"/>
    </source>
</evidence>
<dbReference type="GO" id="GO:0005874">
    <property type="term" value="C:microtubule"/>
    <property type="evidence" value="ECO:0007669"/>
    <property type="project" value="UniProtKB-KW"/>
</dbReference>
<dbReference type="GO" id="GO:0036064">
    <property type="term" value="C:ciliary basal body"/>
    <property type="evidence" value="ECO:0007669"/>
    <property type="project" value="TreeGrafter"/>
</dbReference>
<comment type="subcellular location">
    <subcellularLocation>
        <location evidence="1">Cytoplasm</location>
        <location evidence="1">Cytoskeleton</location>
        <location evidence="1">Cilium basal body</location>
    </subcellularLocation>
</comment>
<keyword evidence="8" id="KW-0969">Cilium</keyword>
<dbReference type="InterPro" id="IPR004344">
    <property type="entry name" value="TTL/TTLL_fam"/>
</dbReference>
<evidence type="ECO:0000256" key="3">
    <source>
        <dbReference type="ARBA" id="ARBA00022490"/>
    </source>
</evidence>
<dbReference type="EMBL" id="KI545953">
    <property type="protein sequence ID" value="EST49173.1"/>
    <property type="molecule type" value="Genomic_DNA"/>
</dbReference>
<dbReference type="VEuPathDB" id="GiardiaDB:SS50377_26699"/>
<keyword evidence="10" id="KW-0966">Cell projection</keyword>
<dbReference type="GO" id="GO:0000226">
    <property type="term" value="P:microtubule cytoskeleton organization"/>
    <property type="evidence" value="ECO:0007669"/>
    <property type="project" value="TreeGrafter"/>
</dbReference>
<proteinExistence type="inferred from homology"/>
<dbReference type="Gene3D" id="3.30.470.20">
    <property type="entry name" value="ATP-grasp fold, B domain"/>
    <property type="match status" value="1"/>
</dbReference>
<dbReference type="GO" id="GO:0046872">
    <property type="term" value="F:metal ion binding"/>
    <property type="evidence" value="ECO:0007669"/>
    <property type="project" value="InterPro"/>
</dbReference>
<sequence>MKYRIDSDKFAVIAALEDRGFSRTYEDDYDIYWAPVSAVQTFYKKYSKQLFSHFPSFHELTRKDLMVKHLKYYKKINPSLFVNFPVVPLTYLLPHESAILARELQQMIPLIMKPAGRSQGKGIHIVRNIQQYRVFQQEHQQELYIASKYIDNPLLIQNKKFDMRIYVLVTSFRPITAYIYQQAFCRFCSSVYDKENDELTSHLTNVAVNQKFDSGTKLSLENLFIYLRPRLGIEKCLKIQEGIIKCIILTLQAVQPSIGYSNTAFELYGFDILIDDQLQIWLMEVNASPSLNVSSDQDRILKCQLLDDLFKVVLKEQGVGDFMKINFPNMQ</sequence>
<evidence type="ECO:0000256" key="2">
    <source>
        <dbReference type="ARBA" id="ARBA00006118"/>
    </source>
</evidence>
<gene>
    <name evidence="13" type="ORF">SS50377_10386</name>
    <name evidence="14" type="ORF">SS50377_26699</name>
</gene>
<dbReference type="PANTHER" id="PTHR12241">
    <property type="entry name" value="TUBULIN POLYGLUTAMYLASE"/>
    <property type="match status" value="1"/>
</dbReference>
<dbReference type="GO" id="GO:0015631">
    <property type="term" value="F:tubulin binding"/>
    <property type="evidence" value="ECO:0007669"/>
    <property type="project" value="TreeGrafter"/>
</dbReference>
<dbReference type="PROSITE" id="PS51221">
    <property type="entry name" value="TTL"/>
    <property type="match status" value="1"/>
</dbReference>
<evidence type="ECO:0000256" key="8">
    <source>
        <dbReference type="ARBA" id="ARBA00023069"/>
    </source>
</evidence>
<keyword evidence="3" id="KW-0963">Cytoplasm</keyword>
<dbReference type="Pfam" id="PF03133">
    <property type="entry name" value="TTL"/>
    <property type="match status" value="1"/>
</dbReference>
<dbReference type="PANTHER" id="PTHR12241:SF31">
    <property type="entry name" value="POLYGLUTAMYLASE COMPLEX SUBUNIT TTLL1"/>
    <property type="match status" value="1"/>
</dbReference>
<evidence type="ECO:0000313" key="15">
    <source>
        <dbReference type="Proteomes" id="UP000018208"/>
    </source>
</evidence>
<dbReference type="AlphaFoldDB" id="V6LY70"/>
<feature type="domain" description="ATP-grasp" evidence="12">
    <location>
        <begin position="79"/>
        <end position="314"/>
    </location>
</feature>
<dbReference type="EMBL" id="AUWU02000007">
    <property type="protein sequence ID" value="KAH0570419.1"/>
    <property type="molecule type" value="Genomic_DNA"/>
</dbReference>
<accession>V6LY70</accession>
<keyword evidence="9" id="KW-0206">Cytoskeleton</keyword>
<evidence type="ECO:0000256" key="6">
    <source>
        <dbReference type="ARBA" id="ARBA00022741"/>
    </source>
</evidence>
<keyword evidence="7 11" id="KW-0067">ATP-binding</keyword>